<evidence type="ECO:0000313" key="3">
    <source>
        <dbReference type="Proteomes" id="UP000787472"/>
    </source>
</evidence>
<reference evidence="2" key="1">
    <citation type="submission" date="2020-03" db="EMBL/GenBank/DDBJ databases">
        <authorList>
            <person name="Guo F."/>
        </authorList>
    </citation>
    <scope>NUCLEOTIDE SEQUENCE</scope>
    <source>
        <strain evidence="2">JCM 30134</strain>
    </source>
</reference>
<comment type="caution">
    <text evidence="2">The sequence shown here is derived from an EMBL/GenBank/DDBJ whole genome shotgun (WGS) entry which is preliminary data.</text>
</comment>
<gene>
    <name evidence="2" type="ORF">G8770_07060</name>
</gene>
<evidence type="ECO:0000256" key="1">
    <source>
        <dbReference type="SAM" id="Phobius"/>
    </source>
</evidence>
<dbReference type="RefSeq" id="WP_167183952.1">
    <property type="nucleotide sequence ID" value="NZ_JAAONZ010000004.1"/>
</dbReference>
<accession>A0A9E5JU14</accession>
<dbReference type="Proteomes" id="UP000787472">
    <property type="component" value="Unassembled WGS sequence"/>
</dbReference>
<evidence type="ECO:0008006" key="4">
    <source>
        <dbReference type="Google" id="ProtNLM"/>
    </source>
</evidence>
<name>A0A9E5JU14_9GAMM</name>
<sequence>MYLRSPDEYHFHRRRFTQKYRNKQKVVRSLWFSMSLVVLAFPMPHVAVFVALFTTFLSFCILDETE</sequence>
<feature type="transmembrane region" description="Helical" evidence="1">
    <location>
        <begin position="30"/>
        <end position="62"/>
    </location>
</feature>
<dbReference type="AlphaFoldDB" id="A0A9E5JU14"/>
<organism evidence="2 3">
    <name type="scientific">Pseudomaricurvus hydrocarbonicus</name>
    <dbReference type="NCBI Taxonomy" id="1470433"/>
    <lineage>
        <taxon>Bacteria</taxon>
        <taxon>Pseudomonadati</taxon>
        <taxon>Pseudomonadota</taxon>
        <taxon>Gammaproteobacteria</taxon>
        <taxon>Cellvibrionales</taxon>
        <taxon>Cellvibrionaceae</taxon>
        <taxon>Pseudomaricurvus</taxon>
    </lineage>
</organism>
<keyword evidence="3" id="KW-1185">Reference proteome</keyword>
<keyword evidence="1" id="KW-0472">Membrane</keyword>
<dbReference type="EMBL" id="JAAONZ010000004">
    <property type="protein sequence ID" value="NHO65299.1"/>
    <property type="molecule type" value="Genomic_DNA"/>
</dbReference>
<keyword evidence="1" id="KW-0812">Transmembrane</keyword>
<evidence type="ECO:0000313" key="2">
    <source>
        <dbReference type="EMBL" id="NHO65299.1"/>
    </source>
</evidence>
<proteinExistence type="predicted"/>
<keyword evidence="1" id="KW-1133">Transmembrane helix</keyword>
<protein>
    <recommendedName>
        <fullName evidence="4">Transmembrane protein</fullName>
    </recommendedName>
</protein>